<feature type="transmembrane region" description="Helical" evidence="12">
    <location>
        <begin position="100"/>
        <end position="117"/>
    </location>
</feature>
<evidence type="ECO:0000256" key="8">
    <source>
        <dbReference type="ARBA" id="ARBA00022958"/>
    </source>
</evidence>
<dbReference type="Gene3D" id="1.20.1530.20">
    <property type="match status" value="1"/>
</dbReference>
<dbReference type="NCBIfam" id="NF003715">
    <property type="entry name" value="PRK05326.1-2"/>
    <property type="match status" value="1"/>
</dbReference>
<feature type="transmembrane region" description="Helical" evidence="12">
    <location>
        <begin position="337"/>
        <end position="362"/>
    </location>
</feature>
<dbReference type="NCBIfam" id="NF003714">
    <property type="entry name" value="PRK05326.1-1"/>
    <property type="match status" value="1"/>
</dbReference>
<dbReference type="InterPro" id="IPR023729">
    <property type="entry name" value="NhaP2"/>
</dbReference>
<evidence type="ECO:0000256" key="3">
    <source>
        <dbReference type="ARBA" id="ARBA00022449"/>
    </source>
</evidence>
<feature type="domain" description="RCK C-terminal" evidence="13">
    <location>
        <begin position="442"/>
        <end position="524"/>
    </location>
</feature>
<dbReference type="PROSITE" id="PS51202">
    <property type="entry name" value="RCK_C"/>
    <property type="match status" value="1"/>
</dbReference>
<keyword evidence="4 12" id="KW-1003">Cell membrane</keyword>
<dbReference type="Gene3D" id="3.30.465.10">
    <property type="match status" value="1"/>
</dbReference>
<keyword evidence="5" id="KW-0997">Cell inner membrane</keyword>
<dbReference type="InterPro" id="IPR005170">
    <property type="entry name" value="Transptr-assoc_dom"/>
</dbReference>
<dbReference type="GO" id="GO:0050660">
    <property type="term" value="F:flavin adenine dinucleotide binding"/>
    <property type="evidence" value="ECO:0007669"/>
    <property type="project" value="InterPro"/>
</dbReference>
<evidence type="ECO:0000256" key="5">
    <source>
        <dbReference type="ARBA" id="ARBA00022519"/>
    </source>
</evidence>
<evidence type="ECO:0000256" key="10">
    <source>
        <dbReference type="ARBA" id="ARBA00023065"/>
    </source>
</evidence>
<accession>A0A1H5HRN8</accession>
<evidence type="ECO:0000256" key="4">
    <source>
        <dbReference type="ARBA" id="ARBA00022475"/>
    </source>
</evidence>
<dbReference type="SMART" id="SM01091">
    <property type="entry name" value="CorC_HlyC"/>
    <property type="match status" value="1"/>
</dbReference>
<evidence type="ECO:0000313" key="14">
    <source>
        <dbReference type="EMBL" id="SEE30647.1"/>
    </source>
</evidence>
<dbReference type="InterPro" id="IPR038770">
    <property type="entry name" value="Na+/solute_symporter_sf"/>
</dbReference>
<comment type="subcellular location">
    <subcellularLocation>
        <location evidence="1 12">Cell membrane</location>
        <topology evidence="1 12">Multi-pass membrane protein</topology>
    </subcellularLocation>
</comment>
<comment type="function">
    <text evidence="12">K(+)/H(+) antiporter that extrudes potassium in exchange for external protons and maintains the internal concentration of potassium under toxic levels.</text>
</comment>
<evidence type="ECO:0000256" key="11">
    <source>
        <dbReference type="ARBA" id="ARBA00023136"/>
    </source>
</evidence>
<proteinExistence type="inferred from homology"/>
<dbReference type="InterPro" id="IPR006037">
    <property type="entry name" value="RCK_C"/>
</dbReference>
<keyword evidence="2 12" id="KW-0813">Transport</keyword>
<keyword evidence="9 12" id="KW-1133">Transmembrane helix</keyword>
<dbReference type="AlphaFoldDB" id="A0A1H5HRN8"/>
<comment type="similarity">
    <text evidence="12">Belongs to the monovalent cation:proton antiporter 1 (CPA1) transporter (TC 2.A.36) family. NhaP2 subfamily.</text>
</comment>
<comment type="caution">
    <text evidence="14">The sequence shown here is derived from an EMBL/GenBank/DDBJ whole genome shotgun (WGS) entry which is preliminary data.</text>
</comment>
<sequence>MAHYIENLFDSPPIAQVRIAGTQTACSVCILPFELPGVLPLNATTINSLFLIGALLVGASILVSSLSSRLGIPILVIILAVGMAAGVDGGGIIFDNYPTAYLVGNLALAVILLDGGLRTRVSSFRVALWPALSLATVGVMITTGLTGLMAAWLFNLNLIQGLLIGAIVGSTDAAAVFSLLGGKGLNERVSASLEIESGSNDPMAVFLTVTLIDMLASGETGLHWSLLLNLLREFGIGGAVGLAGGWLMLQMVNRINLANGLYPILVIAGGLVVFALTNALHGSGFLAVYLCGLVIGNSPIRSRHGILHMLDGMAWLAQIGMFLVLGLLVTPHDLLPIAIPALVLALWMILFARPLSVMVGLLPFKAFHGREKAFIAWVGLRGAVPIILAVFPLMAGLPNAQLYFNLAFFIVLVSLLVQGTSLPWVAKLLKVTVPPDLAPISRAALEVHVTSEWELFVYRLDAQNWCIGAALRELKMPEGTRIAALFRDQKLLHPSGSTTLEIGDLLCVIGHEHNLPALGKLFSQPPSRGLDLRFFGDFVLEGDAQLGAVSALYGLKLEGIDPNIPLSSFIAHKVGGAPVVGDQVEWNNTIWTVAVMDGNKIAKVGVRFPEGSAPGPGLFL</sequence>
<dbReference type="InterPro" id="IPR036721">
    <property type="entry name" value="RCK_C_sf"/>
</dbReference>
<dbReference type="InterPro" id="IPR036318">
    <property type="entry name" value="FAD-bd_PCMH-like_sf"/>
</dbReference>
<keyword evidence="3 12" id="KW-0050">Antiport</keyword>
<keyword evidence="7 12" id="KW-0812">Transmembrane</keyword>
<gene>
    <name evidence="12" type="primary">nhaP2</name>
    <name evidence="14" type="ORF">SAMN04489800_0454</name>
</gene>
<dbReference type="SUPFAM" id="SSF56176">
    <property type="entry name" value="FAD-binding/transporter-associated domain-like"/>
    <property type="match status" value="1"/>
</dbReference>
<evidence type="ECO:0000256" key="2">
    <source>
        <dbReference type="ARBA" id="ARBA00022448"/>
    </source>
</evidence>
<dbReference type="Gene3D" id="3.30.70.1450">
    <property type="entry name" value="Regulator of K+ conductance, C-terminal domain"/>
    <property type="match status" value="1"/>
</dbReference>
<feature type="transmembrane region" description="Helical" evidence="12">
    <location>
        <begin position="158"/>
        <end position="182"/>
    </location>
</feature>
<feature type="transmembrane region" description="Helical" evidence="12">
    <location>
        <begin position="403"/>
        <end position="425"/>
    </location>
</feature>
<dbReference type="PANTHER" id="PTHR32507:SF7">
    <property type="entry name" value="K(+)_H(+) ANTIPORTER NHAP2"/>
    <property type="match status" value="1"/>
</dbReference>
<protein>
    <recommendedName>
        <fullName evidence="12">K(+)/H(+) antiporter NhaP2</fullName>
    </recommendedName>
    <alternativeName>
        <fullName evidence="12">Potassium/proton antiporter NhaP2</fullName>
    </alternativeName>
</protein>
<name>A0A1H5HRN8_PSEDM</name>
<evidence type="ECO:0000259" key="13">
    <source>
        <dbReference type="PROSITE" id="PS51202"/>
    </source>
</evidence>
<dbReference type="EMBL" id="FNUD01000002">
    <property type="protein sequence ID" value="SEE30647.1"/>
    <property type="molecule type" value="Genomic_DNA"/>
</dbReference>
<dbReference type="Pfam" id="PF03471">
    <property type="entry name" value="CorC_HlyC"/>
    <property type="match status" value="1"/>
</dbReference>
<feature type="transmembrane region" description="Helical" evidence="12">
    <location>
        <begin position="129"/>
        <end position="152"/>
    </location>
</feature>
<evidence type="ECO:0000256" key="7">
    <source>
        <dbReference type="ARBA" id="ARBA00022692"/>
    </source>
</evidence>
<dbReference type="GO" id="GO:0005886">
    <property type="term" value="C:plasma membrane"/>
    <property type="evidence" value="ECO:0007669"/>
    <property type="project" value="UniProtKB-SubCell"/>
</dbReference>
<evidence type="ECO:0000256" key="6">
    <source>
        <dbReference type="ARBA" id="ARBA00022538"/>
    </source>
</evidence>
<dbReference type="InterPro" id="IPR016169">
    <property type="entry name" value="FAD-bd_PCMH_sub2"/>
</dbReference>
<feature type="transmembrane region" description="Helical" evidence="12">
    <location>
        <begin position="312"/>
        <end position="331"/>
    </location>
</feature>
<dbReference type="SUPFAM" id="SSF116726">
    <property type="entry name" value="TrkA C-terminal domain-like"/>
    <property type="match status" value="1"/>
</dbReference>
<reference evidence="14" key="1">
    <citation type="submission" date="2016-10" db="EMBL/GenBank/DDBJ databases">
        <authorList>
            <person name="Varghese N."/>
            <person name="Submissions S."/>
        </authorList>
    </citation>
    <scope>NUCLEOTIDE SEQUENCE [LARGE SCALE GENOMIC DNA]</scope>
    <source>
        <strain evidence="14">LMG 25555</strain>
    </source>
</reference>
<dbReference type="NCBIfam" id="NF003716">
    <property type="entry name" value="PRK05326.1-3"/>
    <property type="match status" value="1"/>
</dbReference>
<dbReference type="Pfam" id="PF02080">
    <property type="entry name" value="TrkA_C"/>
    <property type="match status" value="1"/>
</dbReference>
<evidence type="ECO:0000313" key="15">
    <source>
        <dbReference type="Proteomes" id="UP000183613"/>
    </source>
</evidence>
<keyword evidence="10 12" id="KW-0406">Ion transport</keyword>
<dbReference type="InterPro" id="IPR006153">
    <property type="entry name" value="Cation/H_exchanger_TM"/>
</dbReference>
<evidence type="ECO:0000256" key="12">
    <source>
        <dbReference type="HAMAP-Rule" id="MF_01075"/>
    </source>
</evidence>
<evidence type="ECO:0000256" key="9">
    <source>
        <dbReference type="ARBA" id="ARBA00022989"/>
    </source>
</evidence>
<evidence type="ECO:0000256" key="1">
    <source>
        <dbReference type="ARBA" id="ARBA00004651"/>
    </source>
</evidence>
<comment type="catalytic activity">
    <reaction evidence="12">
        <text>K(+)(in) + H(+)(out) = K(+)(out) + H(+)(in)</text>
        <dbReference type="Rhea" id="RHEA:29467"/>
        <dbReference type="ChEBI" id="CHEBI:15378"/>
        <dbReference type="ChEBI" id="CHEBI:29103"/>
    </reaction>
</comment>
<dbReference type="GO" id="GO:0015386">
    <property type="term" value="F:potassium:proton antiporter activity"/>
    <property type="evidence" value="ECO:0007669"/>
    <property type="project" value="UniProtKB-UniRule"/>
</dbReference>
<dbReference type="Pfam" id="PF00999">
    <property type="entry name" value="Na_H_Exchanger"/>
    <property type="match status" value="1"/>
</dbReference>
<dbReference type="HAMAP" id="MF_01075">
    <property type="entry name" value="NhaP2"/>
    <property type="match status" value="1"/>
</dbReference>
<keyword evidence="8 12" id="KW-0630">Potassium</keyword>
<keyword evidence="15" id="KW-1185">Reference proteome</keyword>
<feature type="transmembrane region" description="Helical" evidence="12">
    <location>
        <begin position="374"/>
        <end position="397"/>
    </location>
</feature>
<organism evidence="14 15">
    <name type="scientific">Pseudomonas deceptionensis</name>
    <dbReference type="NCBI Taxonomy" id="882211"/>
    <lineage>
        <taxon>Bacteria</taxon>
        <taxon>Pseudomonadati</taxon>
        <taxon>Pseudomonadota</taxon>
        <taxon>Gammaproteobacteria</taxon>
        <taxon>Pseudomonadales</taxon>
        <taxon>Pseudomonadaceae</taxon>
        <taxon>Pseudomonas</taxon>
    </lineage>
</organism>
<feature type="transmembrane region" description="Helical" evidence="12">
    <location>
        <begin position="70"/>
        <end position="94"/>
    </location>
</feature>
<dbReference type="GO" id="GO:0006884">
    <property type="term" value="P:cell volume homeostasis"/>
    <property type="evidence" value="ECO:0007669"/>
    <property type="project" value="InterPro"/>
</dbReference>
<keyword evidence="6 12" id="KW-0633">Potassium transport</keyword>
<dbReference type="Proteomes" id="UP000183613">
    <property type="component" value="Unassembled WGS sequence"/>
</dbReference>
<feature type="transmembrane region" description="Helical" evidence="12">
    <location>
        <begin position="41"/>
        <end position="63"/>
    </location>
</feature>
<feature type="transmembrane region" description="Helical" evidence="12">
    <location>
        <begin position="261"/>
        <end position="277"/>
    </location>
</feature>
<keyword evidence="11 12" id="KW-0472">Membrane</keyword>
<dbReference type="PANTHER" id="PTHR32507">
    <property type="entry name" value="NA(+)/H(+) ANTIPORTER 1"/>
    <property type="match status" value="1"/>
</dbReference>